<keyword evidence="3 6" id="KW-1133">Transmembrane helix</keyword>
<organism evidence="8 9">
    <name type="scientific">Chrysochromulina tobinii</name>
    <dbReference type="NCBI Taxonomy" id="1460289"/>
    <lineage>
        <taxon>Eukaryota</taxon>
        <taxon>Haptista</taxon>
        <taxon>Haptophyta</taxon>
        <taxon>Prymnesiophyceae</taxon>
        <taxon>Prymnesiales</taxon>
        <taxon>Chrysochromulinaceae</taxon>
        <taxon>Chrysochromulina</taxon>
    </lineage>
</organism>
<dbReference type="InterPro" id="IPR005821">
    <property type="entry name" value="Ion_trans_dom"/>
</dbReference>
<evidence type="ECO:0000256" key="6">
    <source>
        <dbReference type="SAM" id="Phobius"/>
    </source>
</evidence>
<feature type="domain" description="Ion transport" evidence="7">
    <location>
        <begin position="71"/>
        <end position="350"/>
    </location>
</feature>
<comment type="subcellular location">
    <subcellularLocation>
        <location evidence="1">Membrane</location>
        <topology evidence="1">Multi-pass membrane protein</topology>
    </subcellularLocation>
</comment>
<proteinExistence type="predicted"/>
<dbReference type="PANTHER" id="PTHR47823">
    <property type="entry name" value="ION_TRANS DOMAIN-CONTAINING PROTEIN"/>
    <property type="match status" value="1"/>
</dbReference>
<name>A0A0M0LQZ2_9EUKA</name>
<feature type="transmembrane region" description="Helical" evidence="6">
    <location>
        <begin position="331"/>
        <end position="349"/>
    </location>
</feature>
<evidence type="ECO:0000313" key="8">
    <source>
        <dbReference type="EMBL" id="KOO53327.1"/>
    </source>
</evidence>
<evidence type="ECO:0000313" key="9">
    <source>
        <dbReference type="Proteomes" id="UP000037460"/>
    </source>
</evidence>
<feature type="transmembrane region" description="Helical" evidence="6">
    <location>
        <begin position="108"/>
        <end position="129"/>
    </location>
</feature>
<dbReference type="PRINTS" id="PR01463">
    <property type="entry name" value="EAGCHANLFMLY"/>
</dbReference>
<keyword evidence="9" id="KW-1185">Reference proteome</keyword>
<keyword evidence="2 6" id="KW-0812">Transmembrane</keyword>
<evidence type="ECO:0000256" key="3">
    <source>
        <dbReference type="ARBA" id="ARBA00022989"/>
    </source>
</evidence>
<evidence type="ECO:0000259" key="7">
    <source>
        <dbReference type="Pfam" id="PF00520"/>
    </source>
</evidence>
<feature type="transmembrane region" description="Helical" evidence="6">
    <location>
        <begin position="219"/>
        <end position="244"/>
    </location>
</feature>
<dbReference type="Pfam" id="PF00520">
    <property type="entry name" value="Ion_trans"/>
    <property type="match status" value="1"/>
</dbReference>
<dbReference type="OrthoDB" id="432483at2759"/>
<sequence length="725" mass="81833">MIAAAVTASSSEHGSPRRGEETEEKRGAQDTHGEDLQRWTILENEIRMRMKNEEVPVPFLLLDPRKSRIMRYWEVVTGTTLIFIAFVTPVEVGFMAIPQDRWSDGLFITNRCVDIIFIIDLLMQFFIMYSVPDHKSHKGEKWITSRRKIAWHYLTSVWFPVDLVSIAVSAFDIFADADGPLARLKSLRVLRALRLIKFVNLLGRSTIVKRWELHISINYAALSISMLLLGLIYMCHVFACVWGLQASFDPISSWMGPDGQGYCVDWDPTTTCPPGQKCDVREPSELYPQTGYSCMGTETLYTRAIYWAVATVTSTGYGDVSAIKQKPQEQIVCLALMYCGVLCFAYIIGSFCGLASTLSPDKAGFRVDITDLNWHMEKEKIPPELRYRLREYVHQTMKLRQQTTRIRLMQLFSPGLAGEFALKMNERWLEGLWWLQGINGQTDRELHVRLALELRAHVYPTNETVPLGSLYVVSARGRALYAGRVLGLGAAFRTDEILDIPGLRAAFPVIALSYLWTYAIRGERLRQLIHDCPRRIRMVIKKHKINLCLRRSIVRAAEEDCARRGVKFHGRSHYIYARNVRGDSDGDGHSQSLATEFMDRSQHGAEDDGSLILQAVRRSWSPTTGSGMSPGAAPDTGASISGEATLMAMQKAIERLADEQFKSNKRLTEVTTALEGELKSNKRLTEVATALEGQLTALRAELRQLHPLINSKPAEVPAVRTSLWA</sequence>
<feature type="transmembrane region" description="Helical" evidence="6">
    <location>
        <begin position="75"/>
        <end position="96"/>
    </location>
</feature>
<dbReference type="AlphaFoldDB" id="A0A0M0LQZ2"/>
<dbReference type="SUPFAM" id="SSF51206">
    <property type="entry name" value="cAMP-binding domain-like"/>
    <property type="match status" value="1"/>
</dbReference>
<dbReference type="Gene3D" id="1.10.287.70">
    <property type="match status" value="1"/>
</dbReference>
<keyword evidence="4 6" id="KW-0472">Membrane</keyword>
<feature type="compositionally biased region" description="Basic and acidic residues" evidence="5">
    <location>
        <begin position="14"/>
        <end position="33"/>
    </location>
</feature>
<evidence type="ECO:0000256" key="2">
    <source>
        <dbReference type="ARBA" id="ARBA00022692"/>
    </source>
</evidence>
<protein>
    <submittedName>
        <fullName evidence="8">Voltage-gated ion channel superfamily</fullName>
    </submittedName>
</protein>
<dbReference type="InterPro" id="IPR003938">
    <property type="entry name" value="K_chnl_volt-dep_EAG/ELK/ERG"/>
</dbReference>
<dbReference type="GO" id="GO:0005249">
    <property type="term" value="F:voltage-gated potassium channel activity"/>
    <property type="evidence" value="ECO:0007669"/>
    <property type="project" value="InterPro"/>
</dbReference>
<feature type="transmembrane region" description="Helical" evidence="6">
    <location>
        <begin position="150"/>
        <end position="171"/>
    </location>
</feature>
<gene>
    <name evidence="8" type="ORF">Ctob_013011</name>
</gene>
<comment type="caution">
    <text evidence="8">The sequence shown here is derived from an EMBL/GenBank/DDBJ whole genome shotgun (WGS) entry which is preliminary data.</text>
</comment>
<dbReference type="GO" id="GO:0016020">
    <property type="term" value="C:membrane"/>
    <property type="evidence" value="ECO:0007669"/>
    <property type="project" value="UniProtKB-SubCell"/>
</dbReference>
<reference evidence="9" key="1">
    <citation type="journal article" date="2015" name="PLoS Genet.">
        <title>Genome Sequence and Transcriptome Analyses of Chrysochromulina tobin: Metabolic Tools for Enhanced Algal Fitness in the Prominent Order Prymnesiales (Haptophyceae).</title>
        <authorList>
            <person name="Hovde B.T."/>
            <person name="Deodato C.R."/>
            <person name="Hunsperger H.M."/>
            <person name="Ryken S.A."/>
            <person name="Yost W."/>
            <person name="Jha R.K."/>
            <person name="Patterson J."/>
            <person name="Monnat R.J. Jr."/>
            <person name="Barlow S.B."/>
            <person name="Starkenburg S.R."/>
            <person name="Cattolico R.A."/>
        </authorList>
    </citation>
    <scope>NUCLEOTIDE SEQUENCE</scope>
    <source>
        <strain evidence="9">CCMP291</strain>
    </source>
</reference>
<evidence type="ECO:0000256" key="5">
    <source>
        <dbReference type="SAM" id="MobiDB-lite"/>
    </source>
</evidence>
<dbReference type="EMBL" id="JWZX01000280">
    <property type="protein sequence ID" value="KOO53327.1"/>
    <property type="molecule type" value="Genomic_DNA"/>
</dbReference>
<dbReference type="SUPFAM" id="SSF81324">
    <property type="entry name" value="Voltage-gated potassium channels"/>
    <property type="match status" value="1"/>
</dbReference>
<evidence type="ECO:0000256" key="4">
    <source>
        <dbReference type="ARBA" id="ARBA00023136"/>
    </source>
</evidence>
<feature type="region of interest" description="Disordered" evidence="5">
    <location>
        <begin position="1"/>
        <end position="33"/>
    </location>
</feature>
<evidence type="ECO:0000256" key="1">
    <source>
        <dbReference type="ARBA" id="ARBA00004141"/>
    </source>
</evidence>
<dbReference type="InterPro" id="IPR018490">
    <property type="entry name" value="cNMP-bd_dom_sf"/>
</dbReference>
<dbReference type="Proteomes" id="UP000037460">
    <property type="component" value="Unassembled WGS sequence"/>
</dbReference>
<dbReference type="PANTHER" id="PTHR47823:SF9">
    <property type="entry name" value="CHROMOSOME UNDETERMINED SCAFFOLD_10, WHOLE GENOME SHOTGUN SEQUENCE"/>
    <property type="match status" value="1"/>
</dbReference>
<accession>A0A0M0LQZ2</accession>